<name>A0A9D1SBM9_9PROT</name>
<evidence type="ECO:0000313" key="1">
    <source>
        <dbReference type="EMBL" id="HIU53663.1"/>
    </source>
</evidence>
<dbReference type="AlphaFoldDB" id="A0A9D1SBM9"/>
<sequence>MRNDYEPFENAEQVWFWFCGCLMVREEGGLRSRGDYAGKPRKCEVADIYRIVKKMRLNRQITRRHLRVMMKWGQLECPPYYDCRAKRSEIRLWDEGLHALEICLTEKGIL</sequence>
<proteinExistence type="predicted"/>
<protein>
    <submittedName>
        <fullName evidence="1">Uncharacterized protein</fullName>
    </submittedName>
</protein>
<dbReference type="EMBL" id="DVNC01000039">
    <property type="protein sequence ID" value="HIU53663.1"/>
    <property type="molecule type" value="Genomic_DNA"/>
</dbReference>
<reference evidence="1" key="2">
    <citation type="journal article" date="2021" name="PeerJ">
        <title>Extensive microbial diversity within the chicken gut microbiome revealed by metagenomics and culture.</title>
        <authorList>
            <person name="Gilroy R."/>
            <person name="Ravi A."/>
            <person name="Getino M."/>
            <person name="Pursley I."/>
            <person name="Horton D.L."/>
            <person name="Alikhan N.F."/>
            <person name="Baker D."/>
            <person name="Gharbi K."/>
            <person name="Hall N."/>
            <person name="Watson M."/>
            <person name="Adriaenssens E.M."/>
            <person name="Foster-Nyarko E."/>
            <person name="Jarju S."/>
            <person name="Secka A."/>
            <person name="Antonio M."/>
            <person name="Oren A."/>
            <person name="Chaudhuri R.R."/>
            <person name="La Ragione R."/>
            <person name="Hildebrand F."/>
            <person name="Pallen M.J."/>
        </authorList>
    </citation>
    <scope>NUCLEOTIDE SEQUENCE</scope>
    <source>
        <strain evidence="1">ChiW3-316</strain>
    </source>
</reference>
<evidence type="ECO:0000313" key="2">
    <source>
        <dbReference type="Proteomes" id="UP000824107"/>
    </source>
</evidence>
<organism evidence="1 2">
    <name type="scientific">Candidatus Scatocola faecipullorum</name>
    <dbReference type="NCBI Taxonomy" id="2840917"/>
    <lineage>
        <taxon>Bacteria</taxon>
        <taxon>Pseudomonadati</taxon>
        <taxon>Pseudomonadota</taxon>
        <taxon>Alphaproteobacteria</taxon>
        <taxon>Rhodospirillales</taxon>
        <taxon>Rhodospirillaceae</taxon>
        <taxon>Rhodospirillaceae incertae sedis</taxon>
        <taxon>Candidatus Scatocola</taxon>
    </lineage>
</organism>
<dbReference type="Proteomes" id="UP000824107">
    <property type="component" value="Unassembled WGS sequence"/>
</dbReference>
<reference evidence="1" key="1">
    <citation type="submission" date="2020-10" db="EMBL/GenBank/DDBJ databases">
        <authorList>
            <person name="Gilroy R."/>
        </authorList>
    </citation>
    <scope>NUCLEOTIDE SEQUENCE</scope>
    <source>
        <strain evidence="1">ChiW3-316</strain>
    </source>
</reference>
<accession>A0A9D1SBM9</accession>
<comment type="caution">
    <text evidence="1">The sequence shown here is derived from an EMBL/GenBank/DDBJ whole genome shotgun (WGS) entry which is preliminary data.</text>
</comment>
<gene>
    <name evidence="1" type="ORF">IAD20_06240</name>
</gene>